<keyword evidence="3 6" id="KW-0812">Transmembrane</keyword>
<dbReference type="InterPro" id="IPR037185">
    <property type="entry name" value="EmrE-like"/>
</dbReference>
<feature type="transmembrane region" description="Helical" evidence="6">
    <location>
        <begin position="133"/>
        <end position="153"/>
    </location>
</feature>
<evidence type="ECO:0000256" key="3">
    <source>
        <dbReference type="ARBA" id="ARBA00022692"/>
    </source>
</evidence>
<proteinExistence type="inferred from homology"/>
<dbReference type="InterPro" id="IPR000620">
    <property type="entry name" value="EamA_dom"/>
</dbReference>
<feature type="transmembrane region" description="Helical" evidence="6">
    <location>
        <begin position="76"/>
        <end position="96"/>
    </location>
</feature>
<feature type="transmembrane region" description="Helical" evidence="6">
    <location>
        <begin position="43"/>
        <end position="64"/>
    </location>
</feature>
<evidence type="ECO:0000256" key="6">
    <source>
        <dbReference type="SAM" id="Phobius"/>
    </source>
</evidence>
<dbReference type="SUPFAM" id="SSF103481">
    <property type="entry name" value="Multidrug resistance efflux transporter EmrE"/>
    <property type="match status" value="2"/>
</dbReference>
<feature type="domain" description="EamA" evidence="7">
    <location>
        <begin position="159"/>
        <end position="291"/>
    </location>
</feature>
<keyword evidence="4 6" id="KW-1133">Transmembrane helix</keyword>
<feature type="transmembrane region" description="Helical" evidence="6">
    <location>
        <begin position="220"/>
        <end position="238"/>
    </location>
</feature>
<comment type="caution">
    <text evidence="8">The sequence shown here is derived from an EMBL/GenBank/DDBJ whole genome shotgun (WGS) entry which is preliminary data.</text>
</comment>
<dbReference type="EMBL" id="DSMG01000133">
    <property type="protein sequence ID" value="HDX32410.1"/>
    <property type="molecule type" value="Genomic_DNA"/>
</dbReference>
<feature type="transmembrane region" description="Helical" evidence="6">
    <location>
        <begin position="102"/>
        <end position="126"/>
    </location>
</feature>
<reference evidence="8" key="1">
    <citation type="journal article" date="2020" name="mSystems">
        <title>Genome- and Community-Level Interaction Insights into Carbon Utilization and Element Cycling Functions of Hydrothermarchaeota in Hydrothermal Sediment.</title>
        <authorList>
            <person name="Zhou Z."/>
            <person name="Liu Y."/>
            <person name="Xu W."/>
            <person name="Pan J."/>
            <person name="Luo Z.H."/>
            <person name="Li M."/>
        </authorList>
    </citation>
    <scope>NUCLEOTIDE SEQUENCE [LARGE SCALE GENOMIC DNA]</scope>
    <source>
        <strain evidence="8">SpSt-289</strain>
    </source>
</reference>
<dbReference type="Gene3D" id="1.10.3730.20">
    <property type="match status" value="1"/>
</dbReference>
<name>A0A7C1JYV6_9CHLR</name>
<evidence type="ECO:0000256" key="5">
    <source>
        <dbReference type="ARBA" id="ARBA00023136"/>
    </source>
</evidence>
<comment type="similarity">
    <text evidence="2">Belongs to the EamA transporter family.</text>
</comment>
<protein>
    <submittedName>
        <fullName evidence="8">EamA family transporter</fullName>
    </submittedName>
</protein>
<dbReference type="PANTHER" id="PTHR32322:SF2">
    <property type="entry name" value="EAMA DOMAIN-CONTAINING PROTEIN"/>
    <property type="match status" value="1"/>
</dbReference>
<evidence type="ECO:0000256" key="4">
    <source>
        <dbReference type="ARBA" id="ARBA00022989"/>
    </source>
</evidence>
<gene>
    <name evidence="8" type="ORF">ENQ20_13125</name>
</gene>
<feature type="transmembrane region" description="Helical" evidence="6">
    <location>
        <begin position="159"/>
        <end position="177"/>
    </location>
</feature>
<evidence type="ECO:0000256" key="1">
    <source>
        <dbReference type="ARBA" id="ARBA00004141"/>
    </source>
</evidence>
<organism evidence="8">
    <name type="scientific">Caldilinea aerophila</name>
    <dbReference type="NCBI Taxonomy" id="133453"/>
    <lineage>
        <taxon>Bacteria</taxon>
        <taxon>Bacillati</taxon>
        <taxon>Chloroflexota</taxon>
        <taxon>Caldilineae</taxon>
        <taxon>Caldilineales</taxon>
        <taxon>Caldilineaceae</taxon>
        <taxon>Caldilinea</taxon>
    </lineage>
</organism>
<feature type="domain" description="EamA" evidence="7">
    <location>
        <begin position="16"/>
        <end position="148"/>
    </location>
</feature>
<evidence type="ECO:0000313" key="8">
    <source>
        <dbReference type="EMBL" id="HDX32410.1"/>
    </source>
</evidence>
<dbReference type="InterPro" id="IPR050638">
    <property type="entry name" value="AA-Vitamin_Transporters"/>
</dbReference>
<keyword evidence="5 6" id="KW-0472">Membrane</keyword>
<feature type="transmembrane region" description="Helical" evidence="6">
    <location>
        <begin position="245"/>
        <end position="269"/>
    </location>
</feature>
<dbReference type="GO" id="GO:0016020">
    <property type="term" value="C:membrane"/>
    <property type="evidence" value="ECO:0007669"/>
    <property type="project" value="UniProtKB-SubCell"/>
</dbReference>
<evidence type="ECO:0000256" key="2">
    <source>
        <dbReference type="ARBA" id="ARBA00007362"/>
    </source>
</evidence>
<comment type="subcellular location">
    <subcellularLocation>
        <location evidence="1">Membrane</location>
        <topology evidence="1">Multi-pass membrane protein</topology>
    </subcellularLocation>
</comment>
<feature type="transmembrane region" description="Helical" evidence="6">
    <location>
        <begin position="189"/>
        <end position="208"/>
    </location>
</feature>
<dbReference type="PANTHER" id="PTHR32322">
    <property type="entry name" value="INNER MEMBRANE TRANSPORTER"/>
    <property type="match status" value="1"/>
</dbReference>
<feature type="transmembrane region" description="Helical" evidence="6">
    <location>
        <begin position="12"/>
        <end position="31"/>
    </location>
</feature>
<dbReference type="AlphaFoldDB" id="A0A7C1JYV6"/>
<evidence type="ECO:0000259" key="7">
    <source>
        <dbReference type="Pfam" id="PF00892"/>
    </source>
</evidence>
<feature type="transmembrane region" description="Helical" evidence="6">
    <location>
        <begin position="275"/>
        <end position="295"/>
    </location>
</feature>
<dbReference type="Pfam" id="PF00892">
    <property type="entry name" value="EamA"/>
    <property type="match status" value="2"/>
</dbReference>
<accession>A0A7C1JYV6</accession>
<sequence>MYPKFFTQATGFAGVSGFWLVLAAAICWGTTGTAQAFAPEGATPLAIGAMRLLIGGSALLLFALGRRQMRWQGWPLTATLTAIGTVAGYQLFFFAGVARTGVAVGTVVGIGSAPVIAGLLGLLLLGEKPQRRWLAATALAVAGVALLLMTGSAVEVDPLGVLLAIGAGAAYALYTIASKDLLRVQPPDAVTAVAFLGGALGMAPLLLFVDVTWLLQPRGAAVALHLGLIATALAYMLYIRGLTSLPAATAVTAALAEPLTAAMLGIVVLGERVTLSTLSGMVLIVAGLAVLALGTMQRTSWPVRKTEKRPA</sequence>